<name>A0AAV4RPF0_9ARAC</name>
<evidence type="ECO:0000313" key="1">
    <source>
        <dbReference type="EMBL" id="GIY21987.1"/>
    </source>
</evidence>
<accession>A0AAV4RPF0</accession>
<proteinExistence type="predicted"/>
<reference evidence="1 2" key="1">
    <citation type="submission" date="2021-06" db="EMBL/GenBank/DDBJ databases">
        <title>Caerostris darwini draft genome.</title>
        <authorList>
            <person name="Kono N."/>
            <person name="Arakawa K."/>
        </authorList>
    </citation>
    <scope>NUCLEOTIDE SEQUENCE [LARGE SCALE GENOMIC DNA]</scope>
</reference>
<keyword evidence="2" id="KW-1185">Reference proteome</keyword>
<comment type="caution">
    <text evidence="1">The sequence shown here is derived from an EMBL/GenBank/DDBJ whole genome shotgun (WGS) entry which is preliminary data.</text>
</comment>
<protein>
    <submittedName>
        <fullName evidence="1">Uncharacterized protein</fullName>
    </submittedName>
</protein>
<organism evidence="1 2">
    <name type="scientific">Caerostris darwini</name>
    <dbReference type="NCBI Taxonomy" id="1538125"/>
    <lineage>
        <taxon>Eukaryota</taxon>
        <taxon>Metazoa</taxon>
        <taxon>Ecdysozoa</taxon>
        <taxon>Arthropoda</taxon>
        <taxon>Chelicerata</taxon>
        <taxon>Arachnida</taxon>
        <taxon>Araneae</taxon>
        <taxon>Araneomorphae</taxon>
        <taxon>Entelegynae</taxon>
        <taxon>Araneoidea</taxon>
        <taxon>Araneidae</taxon>
        <taxon>Caerostris</taxon>
    </lineage>
</organism>
<sequence>MSQKADDSLFLAIGKQLKSNRERIHAPFRFAQRLPPLCWQHAASLSLMHPLTPCWIPPPFFLPKVSKAGWFPLPPTDGTAHQAID</sequence>
<dbReference type="EMBL" id="BPLQ01006375">
    <property type="protein sequence ID" value="GIY21987.1"/>
    <property type="molecule type" value="Genomic_DNA"/>
</dbReference>
<dbReference type="AlphaFoldDB" id="A0AAV4RPF0"/>
<evidence type="ECO:0000313" key="2">
    <source>
        <dbReference type="Proteomes" id="UP001054837"/>
    </source>
</evidence>
<gene>
    <name evidence="1" type="ORF">CDAR_440111</name>
</gene>
<dbReference type="Proteomes" id="UP001054837">
    <property type="component" value="Unassembled WGS sequence"/>
</dbReference>